<reference evidence="3" key="1">
    <citation type="journal article" date="2019" name="Int. J. Syst. Evol. Microbiol.">
        <title>The Global Catalogue of Microorganisms (GCM) 10K type strain sequencing project: providing services to taxonomists for standard genome sequencing and annotation.</title>
        <authorList>
            <consortium name="The Broad Institute Genomics Platform"/>
            <consortium name="The Broad Institute Genome Sequencing Center for Infectious Disease"/>
            <person name="Wu L."/>
            <person name="Ma J."/>
        </authorList>
    </citation>
    <scope>NUCLEOTIDE SEQUENCE [LARGE SCALE GENOMIC DNA]</scope>
    <source>
        <strain evidence="3">JCM 17917</strain>
    </source>
</reference>
<dbReference type="Proteomes" id="UP001501844">
    <property type="component" value="Unassembled WGS sequence"/>
</dbReference>
<dbReference type="InterPro" id="IPR036938">
    <property type="entry name" value="PAP2/HPO_sf"/>
</dbReference>
<dbReference type="PANTHER" id="PTHR14969">
    <property type="entry name" value="SPHINGOSINE-1-PHOSPHATE PHOSPHOHYDROLASE"/>
    <property type="match status" value="1"/>
</dbReference>
<gene>
    <name evidence="2" type="ORF">GCM10023183_01980</name>
</gene>
<proteinExistence type="predicted"/>
<protein>
    <recommendedName>
        <fullName evidence="1">Phosphatidic acid phosphatase type 2/haloperoxidase domain-containing protein</fullName>
    </recommendedName>
</protein>
<comment type="caution">
    <text evidence="2">The sequence shown here is derived from an EMBL/GenBank/DDBJ whole genome shotgun (WGS) entry which is preliminary data.</text>
</comment>
<evidence type="ECO:0000259" key="1">
    <source>
        <dbReference type="SMART" id="SM00014"/>
    </source>
</evidence>
<evidence type="ECO:0000313" key="2">
    <source>
        <dbReference type="EMBL" id="GAA4295813.1"/>
    </source>
</evidence>
<dbReference type="SMART" id="SM00014">
    <property type="entry name" value="acidPPc"/>
    <property type="match status" value="1"/>
</dbReference>
<dbReference type="SUPFAM" id="SSF48317">
    <property type="entry name" value="Acid phosphatase/Vanadium-dependent haloperoxidase"/>
    <property type="match status" value="1"/>
</dbReference>
<dbReference type="PANTHER" id="PTHR14969:SF13">
    <property type="entry name" value="AT30094P"/>
    <property type="match status" value="1"/>
</dbReference>
<name>A0ABP8F5Y5_9BACT</name>
<accession>A0ABP8F5Y5</accession>
<dbReference type="InterPro" id="IPR000326">
    <property type="entry name" value="PAP2/HPO"/>
</dbReference>
<sequence>MDEPLQKYMQSHRTQPVDLFAKAVEPLGRHRLLLPVSGTVAVVGLALRNANLQKVGFVSMGSLLISGGATGLLKNYVHRYRPSSTNENHFYDWGMEVSDNTSFPSSHTTVAFALATSVSSVYGSKQWVVSPLAYGLATLVGISRINDNAHWATDVMAGAALGYLSAKGSLLLYNLAERKLSKGKSKLTAVPLLGHDTSSVYFSLTF</sequence>
<feature type="domain" description="Phosphatidic acid phosphatase type 2/haloperoxidase" evidence="1">
    <location>
        <begin position="57"/>
        <end position="170"/>
    </location>
</feature>
<dbReference type="EMBL" id="BAABGX010000001">
    <property type="protein sequence ID" value="GAA4295813.1"/>
    <property type="molecule type" value="Genomic_DNA"/>
</dbReference>
<dbReference type="Gene3D" id="1.20.144.10">
    <property type="entry name" value="Phosphatidic acid phosphatase type 2/haloperoxidase"/>
    <property type="match status" value="1"/>
</dbReference>
<keyword evidence="3" id="KW-1185">Reference proteome</keyword>
<evidence type="ECO:0000313" key="3">
    <source>
        <dbReference type="Proteomes" id="UP001501844"/>
    </source>
</evidence>
<dbReference type="CDD" id="cd03394">
    <property type="entry name" value="PAP2_like_5"/>
    <property type="match status" value="1"/>
</dbReference>
<dbReference type="Pfam" id="PF01569">
    <property type="entry name" value="PAP2"/>
    <property type="match status" value="1"/>
</dbReference>
<organism evidence="2 3">
    <name type="scientific">Nibribacter koreensis</name>
    <dbReference type="NCBI Taxonomy" id="1084519"/>
    <lineage>
        <taxon>Bacteria</taxon>
        <taxon>Pseudomonadati</taxon>
        <taxon>Bacteroidota</taxon>
        <taxon>Cytophagia</taxon>
        <taxon>Cytophagales</taxon>
        <taxon>Hymenobacteraceae</taxon>
        <taxon>Nibribacter</taxon>
    </lineage>
</organism>